<reference evidence="3" key="1">
    <citation type="submission" date="2022-09" db="EMBL/GenBank/DDBJ databases">
        <title>Actin cytoskeleton and complex cell architecture in an #Asgard archaeon.</title>
        <authorList>
            <person name="Ponce Toledo R.I."/>
            <person name="Schleper C."/>
            <person name="Rodrigues Oliveira T."/>
            <person name="Wollweber F."/>
            <person name="Xu J."/>
            <person name="Rittmann S."/>
            <person name="Klingl A."/>
            <person name="Pilhofer M."/>
        </authorList>
    </citation>
    <scope>NUCLEOTIDE SEQUENCE</scope>
    <source>
        <strain evidence="3">B-35</strain>
    </source>
</reference>
<dbReference type="InterPro" id="IPR038765">
    <property type="entry name" value="Papain-like_cys_pep_sf"/>
</dbReference>
<keyword evidence="4" id="KW-1185">Reference proteome</keyword>
<gene>
    <name evidence="3" type="ORF">NEF87_000787</name>
</gene>
<evidence type="ECO:0000256" key="1">
    <source>
        <dbReference type="SAM" id="MobiDB-lite"/>
    </source>
</evidence>
<keyword evidence="2" id="KW-0472">Membrane</keyword>
<name>A0ABY6HNP4_9ARCH</name>
<feature type="transmembrane region" description="Helical" evidence="2">
    <location>
        <begin position="461"/>
        <end position="480"/>
    </location>
</feature>
<feature type="compositionally biased region" description="Low complexity" evidence="1">
    <location>
        <begin position="416"/>
        <end position="425"/>
    </location>
</feature>
<proteinExistence type="predicted"/>
<dbReference type="SUPFAM" id="SSF54001">
    <property type="entry name" value="Cysteine proteinases"/>
    <property type="match status" value="1"/>
</dbReference>
<keyword evidence="2" id="KW-0812">Transmembrane</keyword>
<feature type="region of interest" description="Disordered" evidence="1">
    <location>
        <begin position="410"/>
        <end position="457"/>
    </location>
</feature>
<feature type="compositionally biased region" description="Polar residues" evidence="1">
    <location>
        <begin position="448"/>
        <end position="457"/>
    </location>
</feature>
<evidence type="ECO:0000256" key="2">
    <source>
        <dbReference type="SAM" id="Phobius"/>
    </source>
</evidence>
<evidence type="ECO:0008006" key="5">
    <source>
        <dbReference type="Google" id="ProtNLM"/>
    </source>
</evidence>
<accession>A0ABY6HNP4</accession>
<keyword evidence="2" id="KW-1133">Transmembrane helix</keyword>
<dbReference type="Proteomes" id="UP001208689">
    <property type="component" value="Chromosome"/>
</dbReference>
<feature type="compositionally biased region" description="Basic and acidic residues" evidence="1">
    <location>
        <begin position="427"/>
        <end position="446"/>
    </location>
</feature>
<dbReference type="EMBL" id="CP104013">
    <property type="protein sequence ID" value="UYP44502.1"/>
    <property type="molecule type" value="Genomic_DNA"/>
</dbReference>
<protein>
    <recommendedName>
        <fullName evidence="5">N-acetylmuramoyl-L-alanine amidase domain-containing protein</fullName>
    </recommendedName>
</protein>
<sequence>MLLKYNFQATQSVLRDRKNIKKDKNDVFYIRPLNFKVKIEFGSKKFKFLLIGVILFSLFSRIPSSGEPEGILILENKNLQRPNTQSEGINDLSYIGLLPGDIVLIANPNKSYDELVPGLYSHVFVYCGRVLEGQAVWDRDNAKWMDPGTPYVIHSSAHNKSHLGLGYSSWKSKVNQYGTLVKSIRITHVNQIQRIQALNWMIGRLTGGKHGYPVGPTYDWGWSHKQISGRNPVSQIDGYYCSEIVWAAYEYLYGIDLDPDGNDWDLTTYKGVSPTELLESRYSSELPMYFGYTPEIEINDQISCSFSIWADMNKDRLFSPNELINQNYTSIDLNSCDMPLGFIQNVLGLTITEEKEFIIPADVDENGDGIDDRTNCSILGYKTGEYANASLKYRVNICAINDTCLNDIPTKSLISPEPTTPTDTTNDSEKAENSKNETAEQSRDENTDNSTSKETGQKLNGFPDILAISSLSIILFFYLFQTPNKRIKLH</sequence>
<dbReference type="Gene3D" id="3.90.1720.10">
    <property type="entry name" value="endopeptidase domain like (from Nostoc punctiforme)"/>
    <property type="match status" value="1"/>
</dbReference>
<evidence type="ECO:0000313" key="4">
    <source>
        <dbReference type="Proteomes" id="UP001208689"/>
    </source>
</evidence>
<evidence type="ECO:0000313" key="3">
    <source>
        <dbReference type="EMBL" id="UYP44502.1"/>
    </source>
</evidence>
<organism evidence="3 4">
    <name type="scientific">Candidatus Lokiarchaeum ossiferum</name>
    <dbReference type="NCBI Taxonomy" id="2951803"/>
    <lineage>
        <taxon>Archaea</taxon>
        <taxon>Promethearchaeati</taxon>
        <taxon>Promethearchaeota</taxon>
        <taxon>Promethearchaeia</taxon>
        <taxon>Promethearchaeales</taxon>
        <taxon>Promethearchaeaceae</taxon>
        <taxon>Candidatus Lokiarchaeum</taxon>
    </lineage>
</organism>